<dbReference type="InterPro" id="IPR036388">
    <property type="entry name" value="WH-like_DNA-bd_sf"/>
</dbReference>
<keyword evidence="3" id="KW-0731">Sigma factor</keyword>
<evidence type="ECO:0000256" key="4">
    <source>
        <dbReference type="ARBA" id="ARBA00023125"/>
    </source>
</evidence>
<dbReference type="InterPro" id="IPR013325">
    <property type="entry name" value="RNA_pol_sigma_r2"/>
</dbReference>
<organism evidence="8 9">
    <name type="scientific">Planosporangium mesophilum</name>
    <dbReference type="NCBI Taxonomy" id="689768"/>
    <lineage>
        <taxon>Bacteria</taxon>
        <taxon>Bacillati</taxon>
        <taxon>Actinomycetota</taxon>
        <taxon>Actinomycetes</taxon>
        <taxon>Micromonosporales</taxon>
        <taxon>Micromonosporaceae</taxon>
        <taxon>Planosporangium</taxon>
    </lineage>
</organism>
<dbReference type="GO" id="GO:0006352">
    <property type="term" value="P:DNA-templated transcription initiation"/>
    <property type="evidence" value="ECO:0007669"/>
    <property type="project" value="InterPro"/>
</dbReference>
<dbReference type="Pfam" id="PF08281">
    <property type="entry name" value="Sigma70_r4_2"/>
    <property type="match status" value="1"/>
</dbReference>
<sequence>MSPREREPAVRAITGVTLVPDRSTLTDPMEPPTYTDADLIGRSGDSPDLFAALFDRHAPTLHRYVTRRLGPHVADDLVGQTFLVAFERRERYDPARPDARAWLYGIATNLMRRHLRDEARQLDALARAAAGPGAVPCPAEGIASRVDAGAAARRVGALLAGLPARERDVLLLYAWADLDLDEIGRALDIPAGTVRSRLYRARKRLRPALAGPGTYQTEETMRNG</sequence>
<evidence type="ECO:0000256" key="1">
    <source>
        <dbReference type="ARBA" id="ARBA00010641"/>
    </source>
</evidence>
<dbReference type="EMBL" id="BOON01000008">
    <property type="protein sequence ID" value="GII21589.1"/>
    <property type="molecule type" value="Genomic_DNA"/>
</dbReference>
<feature type="domain" description="RNA polymerase sigma factor 70 region 4 type 2" evidence="7">
    <location>
        <begin position="154"/>
        <end position="205"/>
    </location>
</feature>
<dbReference type="Pfam" id="PF04542">
    <property type="entry name" value="Sigma70_r2"/>
    <property type="match status" value="1"/>
</dbReference>
<evidence type="ECO:0000313" key="9">
    <source>
        <dbReference type="Proteomes" id="UP000599074"/>
    </source>
</evidence>
<feature type="domain" description="RNA polymerase sigma-70 region 2" evidence="6">
    <location>
        <begin position="53"/>
        <end position="120"/>
    </location>
</feature>
<keyword evidence="2" id="KW-0805">Transcription regulation</keyword>
<dbReference type="Proteomes" id="UP000599074">
    <property type="component" value="Unassembled WGS sequence"/>
</dbReference>
<dbReference type="GO" id="GO:0000428">
    <property type="term" value="C:DNA-directed RNA polymerase complex"/>
    <property type="evidence" value="ECO:0007669"/>
    <property type="project" value="UniProtKB-KW"/>
</dbReference>
<dbReference type="NCBIfam" id="TIGR02937">
    <property type="entry name" value="sigma70-ECF"/>
    <property type="match status" value="1"/>
</dbReference>
<evidence type="ECO:0000256" key="3">
    <source>
        <dbReference type="ARBA" id="ARBA00023082"/>
    </source>
</evidence>
<dbReference type="InterPro" id="IPR014284">
    <property type="entry name" value="RNA_pol_sigma-70_dom"/>
</dbReference>
<name>A0A8J3WZS5_9ACTN</name>
<dbReference type="InterPro" id="IPR013249">
    <property type="entry name" value="RNA_pol_sigma70_r4_t2"/>
</dbReference>
<dbReference type="InterPro" id="IPR007627">
    <property type="entry name" value="RNA_pol_sigma70_r2"/>
</dbReference>
<dbReference type="PANTHER" id="PTHR43133:SF8">
    <property type="entry name" value="RNA POLYMERASE SIGMA FACTOR HI_1459-RELATED"/>
    <property type="match status" value="1"/>
</dbReference>
<dbReference type="SUPFAM" id="SSF88659">
    <property type="entry name" value="Sigma3 and sigma4 domains of RNA polymerase sigma factors"/>
    <property type="match status" value="1"/>
</dbReference>
<keyword evidence="5" id="KW-0804">Transcription</keyword>
<dbReference type="PANTHER" id="PTHR43133">
    <property type="entry name" value="RNA POLYMERASE ECF-TYPE SIGMA FACTO"/>
    <property type="match status" value="1"/>
</dbReference>
<dbReference type="CDD" id="cd06171">
    <property type="entry name" value="Sigma70_r4"/>
    <property type="match status" value="1"/>
</dbReference>
<proteinExistence type="inferred from homology"/>
<keyword evidence="9" id="KW-1185">Reference proteome</keyword>
<dbReference type="SUPFAM" id="SSF88946">
    <property type="entry name" value="Sigma2 domain of RNA polymerase sigma factors"/>
    <property type="match status" value="1"/>
</dbReference>
<evidence type="ECO:0000313" key="8">
    <source>
        <dbReference type="EMBL" id="GII21589.1"/>
    </source>
</evidence>
<dbReference type="AlphaFoldDB" id="A0A8J3WZS5"/>
<comment type="similarity">
    <text evidence="1">Belongs to the sigma-70 factor family. ECF subfamily.</text>
</comment>
<protein>
    <submittedName>
        <fullName evidence="8">DNA-directed RNA polymerase sigma-70 factor</fullName>
    </submittedName>
</protein>
<keyword evidence="8" id="KW-0240">DNA-directed RNA polymerase</keyword>
<evidence type="ECO:0000259" key="6">
    <source>
        <dbReference type="Pfam" id="PF04542"/>
    </source>
</evidence>
<comment type="caution">
    <text evidence="8">The sequence shown here is derived from an EMBL/GenBank/DDBJ whole genome shotgun (WGS) entry which is preliminary data.</text>
</comment>
<dbReference type="GO" id="GO:0003677">
    <property type="term" value="F:DNA binding"/>
    <property type="evidence" value="ECO:0007669"/>
    <property type="project" value="UniProtKB-KW"/>
</dbReference>
<dbReference type="InterPro" id="IPR039425">
    <property type="entry name" value="RNA_pol_sigma-70-like"/>
</dbReference>
<evidence type="ECO:0000256" key="2">
    <source>
        <dbReference type="ARBA" id="ARBA00023015"/>
    </source>
</evidence>
<dbReference type="Gene3D" id="1.10.10.10">
    <property type="entry name" value="Winged helix-like DNA-binding domain superfamily/Winged helix DNA-binding domain"/>
    <property type="match status" value="1"/>
</dbReference>
<evidence type="ECO:0000256" key="5">
    <source>
        <dbReference type="ARBA" id="ARBA00023163"/>
    </source>
</evidence>
<evidence type="ECO:0000259" key="7">
    <source>
        <dbReference type="Pfam" id="PF08281"/>
    </source>
</evidence>
<accession>A0A8J3WZS5</accession>
<dbReference type="GO" id="GO:0016987">
    <property type="term" value="F:sigma factor activity"/>
    <property type="evidence" value="ECO:0007669"/>
    <property type="project" value="UniProtKB-KW"/>
</dbReference>
<gene>
    <name evidence="8" type="primary">rpoE_2</name>
    <name evidence="8" type="ORF">Pme01_11860</name>
</gene>
<dbReference type="InterPro" id="IPR013324">
    <property type="entry name" value="RNA_pol_sigma_r3/r4-like"/>
</dbReference>
<dbReference type="Gene3D" id="1.10.1740.10">
    <property type="match status" value="1"/>
</dbReference>
<keyword evidence="4" id="KW-0238">DNA-binding</keyword>
<reference evidence="8" key="1">
    <citation type="submission" date="2021-01" db="EMBL/GenBank/DDBJ databases">
        <title>Whole genome shotgun sequence of Planosporangium mesophilum NBRC 109066.</title>
        <authorList>
            <person name="Komaki H."/>
            <person name="Tamura T."/>
        </authorList>
    </citation>
    <scope>NUCLEOTIDE SEQUENCE</scope>
    <source>
        <strain evidence="8">NBRC 109066</strain>
    </source>
</reference>